<accession>A0ABQ2UIG1</accession>
<reference evidence="2" key="1">
    <citation type="journal article" date="2019" name="Int. J. Syst. Evol. Microbiol.">
        <title>The Global Catalogue of Microorganisms (GCM) 10K type strain sequencing project: providing services to taxonomists for standard genome sequencing and annotation.</title>
        <authorList>
            <consortium name="The Broad Institute Genomics Platform"/>
            <consortium name="The Broad Institute Genome Sequencing Center for Infectious Disease"/>
            <person name="Wu L."/>
            <person name="Ma J."/>
        </authorList>
    </citation>
    <scope>NUCLEOTIDE SEQUENCE [LARGE SCALE GENOMIC DNA]</scope>
    <source>
        <strain evidence="2">JCM 3296</strain>
    </source>
</reference>
<dbReference type="EMBL" id="BMRE01000007">
    <property type="protein sequence ID" value="GGU31515.1"/>
    <property type="molecule type" value="Genomic_DNA"/>
</dbReference>
<organism evidence="1 2">
    <name type="scientific">Lentzea flava</name>
    <dbReference type="NCBI Taxonomy" id="103732"/>
    <lineage>
        <taxon>Bacteria</taxon>
        <taxon>Bacillati</taxon>
        <taxon>Actinomycetota</taxon>
        <taxon>Actinomycetes</taxon>
        <taxon>Pseudonocardiales</taxon>
        <taxon>Pseudonocardiaceae</taxon>
        <taxon>Lentzea</taxon>
    </lineage>
</organism>
<gene>
    <name evidence="1" type="ORF">GCM10010178_24800</name>
</gene>
<evidence type="ECO:0000313" key="2">
    <source>
        <dbReference type="Proteomes" id="UP000649573"/>
    </source>
</evidence>
<sequence length="131" mass="13781">MSTCPDVDIRTFGSWNVSPLIASRKSSSIGSINGEWKACETFNRLFFHLAAMASTSSSTPEITTDRGPLTAAMATPSVRWARTSSSDATTDTIAPPAGNAFINEARAVTSWHASSRLSTPATCAAAISPIE</sequence>
<comment type="caution">
    <text evidence="1">The sequence shown here is derived from an EMBL/GenBank/DDBJ whole genome shotgun (WGS) entry which is preliminary data.</text>
</comment>
<name>A0ABQ2UIG1_9PSEU</name>
<protein>
    <submittedName>
        <fullName evidence="1">Uncharacterized protein</fullName>
    </submittedName>
</protein>
<keyword evidence="2" id="KW-1185">Reference proteome</keyword>
<proteinExistence type="predicted"/>
<evidence type="ECO:0000313" key="1">
    <source>
        <dbReference type="EMBL" id="GGU31515.1"/>
    </source>
</evidence>
<dbReference type="Proteomes" id="UP000649573">
    <property type="component" value="Unassembled WGS sequence"/>
</dbReference>